<comment type="caution">
    <text evidence="1">The sequence shown here is derived from an EMBL/GenBank/DDBJ whole genome shotgun (WGS) entry which is preliminary data.</text>
</comment>
<accession>A0A0F9SWE3</accession>
<gene>
    <name evidence="1" type="ORF">LCGC14_0422770</name>
</gene>
<sequence>MNRLITENEEEAYRLCSPDHYGLAYKNAALLLHCHLNTVYVQLKRLKAKAPQLFYKGFIRPRTPHTGNLNDYDNHGKILSYESWMDNHIIMKF</sequence>
<organism evidence="1">
    <name type="scientific">marine sediment metagenome</name>
    <dbReference type="NCBI Taxonomy" id="412755"/>
    <lineage>
        <taxon>unclassified sequences</taxon>
        <taxon>metagenomes</taxon>
        <taxon>ecological metagenomes</taxon>
    </lineage>
</organism>
<dbReference type="EMBL" id="LAZR01000387">
    <property type="protein sequence ID" value="KKN71234.1"/>
    <property type="molecule type" value="Genomic_DNA"/>
</dbReference>
<protein>
    <submittedName>
        <fullName evidence="1">Uncharacterized protein</fullName>
    </submittedName>
</protein>
<proteinExistence type="predicted"/>
<reference evidence="1" key="1">
    <citation type="journal article" date="2015" name="Nature">
        <title>Complex archaea that bridge the gap between prokaryotes and eukaryotes.</title>
        <authorList>
            <person name="Spang A."/>
            <person name="Saw J.H."/>
            <person name="Jorgensen S.L."/>
            <person name="Zaremba-Niedzwiedzka K."/>
            <person name="Martijn J."/>
            <person name="Lind A.E."/>
            <person name="van Eijk R."/>
            <person name="Schleper C."/>
            <person name="Guy L."/>
            <person name="Ettema T.J."/>
        </authorList>
    </citation>
    <scope>NUCLEOTIDE SEQUENCE</scope>
</reference>
<name>A0A0F9SWE3_9ZZZZ</name>
<evidence type="ECO:0000313" key="1">
    <source>
        <dbReference type="EMBL" id="KKN71234.1"/>
    </source>
</evidence>
<dbReference type="AlphaFoldDB" id="A0A0F9SWE3"/>